<keyword evidence="5" id="KW-1185">Reference proteome</keyword>
<keyword evidence="1" id="KW-0808">Transferase</keyword>
<gene>
    <name evidence="4" type="ORF">M0651_11235</name>
</gene>
<dbReference type="InterPro" id="IPR016181">
    <property type="entry name" value="Acyl_CoA_acyltransferase"/>
</dbReference>
<dbReference type="AlphaFoldDB" id="A0A9X1Y1Q0"/>
<dbReference type="PROSITE" id="PS51186">
    <property type="entry name" value="GNAT"/>
    <property type="match status" value="1"/>
</dbReference>
<dbReference type="InterPro" id="IPR050680">
    <property type="entry name" value="YpeA/RimI_acetyltransf"/>
</dbReference>
<evidence type="ECO:0000256" key="1">
    <source>
        <dbReference type="ARBA" id="ARBA00022679"/>
    </source>
</evidence>
<feature type="domain" description="N-acetyltransferase" evidence="3">
    <location>
        <begin position="1"/>
        <end position="134"/>
    </location>
</feature>
<dbReference type="InterPro" id="IPR000182">
    <property type="entry name" value="GNAT_dom"/>
</dbReference>
<dbReference type="PANTHER" id="PTHR43420">
    <property type="entry name" value="ACETYLTRANSFERASE"/>
    <property type="match status" value="1"/>
</dbReference>
<dbReference type="SUPFAM" id="SSF55729">
    <property type="entry name" value="Acyl-CoA N-acyltransferases (Nat)"/>
    <property type="match status" value="1"/>
</dbReference>
<dbReference type="Proteomes" id="UP001139534">
    <property type="component" value="Unassembled WGS sequence"/>
</dbReference>
<dbReference type="EMBL" id="JALPRK010000008">
    <property type="protein sequence ID" value="MCK8487748.1"/>
    <property type="molecule type" value="Genomic_DNA"/>
</dbReference>
<evidence type="ECO:0000313" key="5">
    <source>
        <dbReference type="Proteomes" id="UP001139534"/>
    </source>
</evidence>
<organism evidence="4 5">
    <name type="scientific">Paenibacillus mellifer</name>
    <dbReference type="NCBI Taxonomy" id="2937794"/>
    <lineage>
        <taxon>Bacteria</taxon>
        <taxon>Bacillati</taxon>
        <taxon>Bacillota</taxon>
        <taxon>Bacilli</taxon>
        <taxon>Bacillales</taxon>
        <taxon>Paenibacillaceae</taxon>
        <taxon>Paenibacillus</taxon>
    </lineage>
</organism>
<keyword evidence="2" id="KW-0012">Acyltransferase</keyword>
<dbReference type="CDD" id="cd04301">
    <property type="entry name" value="NAT_SF"/>
    <property type="match status" value="1"/>
</dbReference>
<name>A0A9X1Y1Q0_9BACL</name>
<comment type="caution">
    <text evidence="4">The sequence shown here is derived from an EMBL/GenBank/DDBJ whole genome shotgun (WGS) entry which is preliminary data.</text>
</comment>
<evidence type="ECO:0000259" key="3">
    <source>
        <dbReference type="PROSITE" id="PS51186"/>
    </source>
</evidence>
<accession>A0A9X1Y1Q0</accession>
<reference evidence="4" key="1">
    <citation type="submission" date="2022-04" db="EMBL/GenBank/DDBJ databases">
        <authorList>
            <person name="Seo M.-J."/>
        </authorList>
    </citation>
    <scope>NUCLEOTIDE SEQUENCE</scope>
    <source>
        <strain evidence="4">MBLB2552</strain>
    </source>
</reference>
<evidence type="ECO:0000256" key="2">
    <source>
        <dbReference type="ARBA" id="ARBA00023315"/>
    </source>
</evidence>
<dbReference type="Gene3D" id="3.40.630.30">
    <property type="match status" value="1"/>
</dbReference>
<sequence length="134" mass="15930">MNMDFATEADLGYISERDKHLAKPLISTKIKAKEIYILRESNQEIGWMRFNYFWDNTPFMNLIWIDEPYRGQGFGKQVVLHWEEQMREMGFQVVMTSTQSNEEAQHFYRKLGYIDVGCLLQEKDPLEILLSKKV</sequence>
<dbReference type="Pfam" id="PF00583">
    <property type="entry name" value="Acetyltransf_1"/>
    <property type="match status" value="1"/>
</dbReference>
<evidence type="ECO:0000313" key="4">
    <source>
        <dbReference type="EMBL" id="MCK8487748.1"/>
    </source>
</evidence>
<protein>
    <submittedName>
        <fullName evidence="4">GNAT family N-acetyltransferase</fullName>
    </submittedName>
</protein>
<dbReference type="PANTHER" id="PTHR43420:SF44">
    <property type="entry name" value="ACETYLTRANSFERASE YPEA"/>
    <property type="match status" value="1"/>
</dbReference>
<dbReference type="GO" id="GO:0016747">
    <property type="term" value="F:acyltransferase activity, transferring groups other than amino-acyl groups"/>
    <property type="evidence" value="ECO:0007669"/>
    <property type="project" value="InterPro"/>
</dbReference>
<proteinExistence type="predicted"/>
<dbReference type="RefSeq" id="WP_248551839.1">
    <property type="nucleotide sequence ID" value="NZ_JALPRK010000008.1"/>
</dbReference>